<proteinExistence type="predicted"/>
<reference evidence="2 3" key="1">
    <citation type="submission" date="2021-06" db="EMBL/GenBank/DDBJ databases">
        <authorList>
            <person name="Palmer J.M."/>
        </authorList>
    </citation>
    <scope>NUCLEOTIDE SEQUENCE [LARGE SCALE GENOMIC DNA]</scope>
    <source>
        <strain evidence="2 3">XC_2019</strain>
        <tissue evidence="2">Muscle</tissue>
    </source>
</reference>
<accession>A0ABV0RJJ5</accession>
<dbReference type="Proteomes" id="UP001434883">
    <property type="component" value="Unassembled WGS sequence"/>
</dbReference>
<keyword evidence="1" id="KW-0812">Transmembrane</keyword>
<keyword evidence="3" id="KW-1185">Reference proteome</keyword>
<gene>
    <name evidence="2" type="ORF">XENOCAPTIV_018085</name>
</gene>
<keyword evidence="1" id="KW-1133">Transmembrane helix</keyword>
<evidence type="ECO:0000313" key="2">
    <source>
        <dbReference type="EMBL" id="MEQ2207758.1"/>
    </source>
</evidence>
<evidence type="ECO:0000256" key="1">
    <source>
        <dbReference type="SAM" id="Phobius"/>
    </source>
</evidence>
<sequence>MAFFAVTGAEGIKTMVTNRLVKRFPRMNLFFPILIFSCTFLCLPSTQPLRYFAFTSHYEVWDDENVVNLPVLIQCCSCFQVRRRRLSHTITFQQFQMRQDAHKHCLLSVSHCCSSPTDTESL</sequence>
<name>A0ABV0RJJ5_9TELE</name>
<comment type="caution">
    <text evidence="2">The sequence shown here is derived from an EMBL/GenBank/DDBJ whole genome shotgun (WGS) entry which is preliminary data.</text>
</comment>
<protein>
    <submittedName>
        <fullName evidence="2">Uncharacterized protein</fullName>
    </submittedName>
</protein>
<evidence type="ECO:0000313" key="3">
    <source>
        <dbReference type="Proteomes" id="UP001434883"/>
    </source>
</evidence>
<keyword evidence="1" id="KW-0472">Membrane</keyword>
<feature type="transmembrane region" description="Helical" evidence="1">
    <location>
        <begin position="29"/>
        <end position="46"/>
    </location>
</feature>
<organism evidence="2 3">
    <name type="scientific">Xenoophorus captivus</name>
    <dbReference type="NCBI Taxonomy" id="1517983"/>
    <lineage>
        <taxon>Eukaryota</taxon>
        <taxon>Metazoa</taxon>
        <taxon>Chordata</taxon>
        <taxon>Craniata</taxon>
        <taxon>Vertebrata</taxon>
        <taxon>Euteleostomi</taxon>
        <taxon>Actinopterygii</taxon>
        <taxon>Neopterygii</taxon>
        <taxon>Teleostei</taxon>
        <taxon>Neoteleostei</taxon>
        <taxon>Acanthomorphata</taxon>
        <taxon>Ovalentaria</taxon>
        <taxon>Atherinomorphae</taxon>
        <taxon>Cyprinodontiformes</taxon>
        <taxon>Goodeidae</taxon>
        <taxon>Xenoophorus</taxon>
    </lineage>
</organism>
<dbReference type="EMBL" id="JAHRIN010045799">
    <property type="protein sequence ID" value="MEQ2207758.1"/>
    <property type="molecule type" value="Genomic_DNA"/>
</dbReference>